<evidence type="ECO:0000259" key="7">
    <source>
        <dbReference type="PROSITE" id="PS50850"/>
    </source>
</evidence>
<evidence type="ECO:0000256" key="3">
    <source>
        <dbReference type="ARBA" id="ARBA00022692"/>
    </source>
</evidence>
<feature type="transmembrane region" description="Helical" evidence="6">
    <location>
        <begin position="200"/>
        <end position="220"/>
    </location>
</feature>
<evidence type="ECO:0000256" key="5">
    <source>
        <dbReference type="ARBA" id="ARBA00023136"/>
    </source>
</evidence>
<comment type="caution">
    <text evidence="8">The sequence shown here is derived from an EMBL/GenBank/DDBJ whole genome shotgun (WGS) entry which is preliminary data.</text>
</comment>
<feature type="transmembrane region" description="Helical" evidence="6">
    <location>
        <begin position="324"/>
        <end position="343"/>
    </location>
</feature>
<organism evidence="8 9">
    <name type="scientific">Acidovorax soli</name>
    <dbReference type="NCBI Taxonomy" id="592050"/>
    <lineage>
        <taxon>Bacteria</taxon>
        <taxon>Pseudomonadati</taxon>
        <taxon>Pseudomonadota</taxon>
        <taxon>Betaproteobacteria</taxon>
        <taxon>Burkholderiales</taxon>
        <taxon>Comamonadaceae</taxon>
        <taxon>Acidovorax</taxon>
    </lineage>
</organism>
<feature type="transmembrane region" description="Helical" evidence="6">
    <location>
        <begin position="250"/>
        <end position="276"/>
    </location>
</feature>
<dbReference type="InterPro" id="IPR020846">
    <property type="entry name" value="MFS_dom"/>
</dbReference>
<reference evidence="8 9" key="1">
    <citation type="submission" date="2020-08" db="EMBL/GenBank/DDBJ databases">
        <title>Functional genomics of gut bacteria from endangered species of beetles.</title>
        <authorList>
            <person name="Carlos-Shanley C."/>
        </authorList>
    </citation>
    <scope>NUCLEOTIDE SEQUENCE [LARGE SCALE GENOMIC DNA]</scope>
    <source>
        <strain evidence="8 9">S00198</strain>
    </source>
</reference>
<evidence type="ECO:0000256" key="1">
    <source>
        <dbReference type="ARBA" id="ARBA00004141"/>
    </source>
</evidence>
<keyword evidence="9" id="KW-1185">Reference proteome</keyword>
<evidence type="ECO:0000256" key="4">
    <source>
        <dbReference type="ARBA" id="ARBA00022989"/>
    </source>
</evidence>
<keyword evidence="4 6" id="KW-1133">Transmembrane helix</keyword>
<feature type="domain" description="Major facilitator superfamily (MFS) profile" evidence="7">
    <location>
        <begin position="32"/>
        <end position="436"/>
    </location>
</feature>
<keyword evidence="3 6" id="KW-0812">Transmembrane</keyword>
<proteinExistence type="predicted"/>
<dbReference type="GO" id="GO:0022857">
    <property type="term" value="F:transmembrane transporter activity"/>
    <property type="evidence" value="ECO:0007669"/>
    <property type="project" value="InterPro"/>
</dbReference>
<feature type="transmembrane region" description="Helical" evidence="6">
    <location>
        <begin position="413"/>
        <end position="437"/>
    </location>
</feature>
<gene>
    <name evidence="8" type="ORF">HNP48_001744</name>
</gene>
<keyword evidence="5 6" id="KW-0472">Membrane</keyword>
<dbReference type="InterPro" id="IPR036259">
    <property type="entry name" value="MFS_trans_sf"/>
</dbReference>
<dbReference type="SUPFAM" id="SSF103473">
    <property type="entry name" value="MFS general substrate transporter"/>
    <property type="match status" value="1"/>
</dbReference>
<dbReference type="Gene3D" id="1.20.1250.20">
    <property type="entry name" value="MFS general substrate transporter like domains"/>
    <property type="match status" value="1"/>
</dbReference>
<sequence>MSHPPTTLDHPRTDAAAPAGTGGPIPWAGILSVLFLGVAAGTQMSDRGLQAVLSPAIQQAFGVGDAVIGALHGIAGILIASALAVPLARLADRYSRKHMLLALIAAWTVLTGVSALAPNFALFFSARAVLGVTEFAMIPVVYSLIPDLVGERFRVGANLAFAALMATGASAGFYGGGALLGWAQGLVDAGTVTGIAPWRLAMVLLGGAGMPLLLLGLLTWDPPRGAQQADAPGSPQGSIAAFARTHGREIALFIGAAGGLAIAVQALTPMIALALVRRFGADLTAVGHALGIILLVTNLCSLPAAGTIDRLLRRRLQARARPAVMAAGAALSLPCAALLGLAADTHQALAIVALFLLLTCIANALIPTMLQDLLPADLRARCFAIYSFVIAAFCSLGPVLSGAVSDRLAGGNLLLSIGAVAVPALLVAMLSAGLSAWRPGERSHLATAASAV</sequence>
<feature type="transmembrane region" description="Helical" evidence="6">
    <location>
        <begin position="157"/>
        <end position="180"/>
    </location>
</feature>
<dbReference type="Proteomes" id="UP000575083">
    <property type="component" value="Unassembled WGS sequence"/>
</dbReference>
<name>A0A7X0U925_9BURK</name>
<evidence type="ECO:0000256" key="6">
    <source>
        <dbReference type="SAM" id="Phobius"/>
    </source>
</evidence>
<feature type="transmembrane region" description="Helical" evidence="6">
    <location>
        <begin position="382"/>
        <end position="401"/>
    </location>
</feature>
<dbReference type="GO" id="GO:0016020">
    <property type="term" value="C:membrane"/>
    <property type="evidence" value="ECO:0007669"/>
    <property type="project" value="UniProtKB-SubCell"/>
</dbReference>
<evidence type="ECO:0000313" key="9">
    <source>
        <dbReference type="Proteomes" id="UP000575083"/>
    </source>
</evidence>
<dbReference type="EMBL" id="JACHLK010000002">
    <property type="protein sequence ID" value="MBB6559080.1"/>
    <property type="molecule type" value="Genomic_DNA"/>
</dbReference>
<feature type="transmembrane region" description="Helical" evidence="6">
    <location>
        <begin position="288"/>
        <end position="312"/>
    </location>
</feature>
<dbReference type="PROSITE" id="PS50850">
    <property type="entry name" value="MFS"/>
    <property type="match status" value="1"/>
</dbReference>
<feature type="transmembrane region" description="Helical" evidence="6">
    <location>
        <begin position="349"/>
        <end position="370"/>
    </location>
</feature>
<evidence type="ECO:0000313" key="8">
    <source>
        <dbReference type="EMBL" id="MBB6559080.1"/>
    </source>
</evidence>
<evidence type="ECO:0000256" key="2">
    <source>
        <dbReference type="ARBA" id="ARBA00022448"/>
    </source>
</evidence>
<dbReference type="PANTHER" id="PTHR23505">
    <property type="entry name" value="SPINSTER"/>
    <property type="match status" value="1"/>
</dbReference>
<dbReference type="AlphaFoldDB" id="A0A7X0U925"/>
<feature type="transmembrane region" description="Helical" evidence="6">
    <location>
        <begin position="66"/>
        <end position="88"/>
    </location>
</feature>
<keyword evidence="2" id="KW-0813">Transport</keyword>
<dbReference type="InterPro" id="IPR044770">
    <property type="entry name" value="MFS_spinster-like"/>
</dbReference>
<comment type="subcellular location">
    <subcellularLocation>
        <location evidence="1">Membrane</location>
        <topology evidence="1">Multi-pass membrane protein</topology>
    </subcellularLocation>
</comment>
<feature type="transmembrane region" description="Helical" evidence="6">
    <location>
        <begin position="100"/>
        <end position="118"/>
    </location>
</feature>
<dbReference type="PANTHER" id="PTHR23505:SF79">
    <property type="entry name" value="PROTEIN SPINSTER"/>
    <property type="match status" value="1"/>
</dbReference>
<dbReference type="Pfam" id="PF07690">
    <property type="entry name" value="MFS_1"/>
    <property type="match status" value="1"/>
</dbReference>
<accession>A0A7X0U925</accession>
<dbReference type="InterPro" id="IPR011701">
    <property type="entry name" value="MFS"/>
</dbReference>
<protein>
    <submittedName>
        <fullName evidence="8">MFS family permease</fullName>
    </submittedName>
</protein>
<dbReference type="RefSeq" id="WP_184856469.1">
    <property type="nucleotide sequence ID" value="NZ_JACHLK010000002.1"/>
</dbReference>